<feature type="domain" description="Ig-like" evidence="26">
    <location>
        <begin position="569"/>
        <end position="655"/>
    </location>
</feature>
<dbReference type="GO" id="GO:0005886">
    <property type="term" value="C:plasma membrane"/>
    <property type="evidence" value="ECO:0007669"/>
    <property type="project" value="UniProtKB-SubCell"/>
</dbReference>
<dbReference type="SMART" id="SM00409">
    <property type="entry name" value="IG"/>
    <property type="match status" value="4"/>
</dbReference>
<feature type="compositionally biased region" description="Basic and acidic residues" evidence="24">
    <location>
        <begin position="1389"/>
        <end position="1400"/>
    </location>
</feature>
<dbReference type="SUPFAM" id="SSF57603">
    <property type="entry name" value="FnI-like domain"/>
    <property type="match status" value="1"/>
</dbReference>
<dbReference type="PRINTS" id="PR00457">
    <property type="entry name" value="ANPEROXIDASE"/>
</dbReference>
<comment type="caution">
    <text evidence="27">The sequence shown here is derived from an EMBL/GenBank/DDBJ whole genome shotgun (WGS) entry which is preliminary data.</text>
</comment>
<dbReference type="InterPro" id="IPR007110">
    <property type="entry name" value="Ig-like_dom"/>
</dbReference>
<dbReference type="InterPro" id="IPR013098">
    <property type="entry name" value="Ig_I-set"/>
</dbReference>
<evidence type="ECO:0000259" key="26">
    <source>
        <dbReference type="PROSITE" id="PS50835"/>
    </source>
</evidence>
<dbReference type="InterPro" id="IPR010255">
    <property type="entry name" value="Haem_peroxidase_sf"/>
</dbReference>
<dbReference type="PANTHER" id="PTHR11475">
    <property type="entry name" value="OXIDASE/PEROXIDASE"/>
    <property type="match status" value="1"/>
</dbReference>
<evidence type="ECO:0000256" key="2">
    <source>
        <dbReference type="ARBA" id="ARBA00004167"/>
    </source>
</evidence>
<evidence type="ECO:0000256" key="13">
    <source>
        <dbReference type="ARBA" id="ARBA00022837"/>
    </source>
</evidence>
<evidence type="ECO:0000256" key="8">
    <source>
        <dbReference type="ARBA" id="ARBA00022617"/>
    </source>
</evidence>
<dbReference type="InterPro" id="IPR034824">
    <property type="entry name" value="Peroxidasin_peroxidase"/>
</dbReference>
<dbReference type="InterPro" id="IPR003598">
    <property type="entry name" value="Ig_sub2"/>
</dbReference>
<evidence type="ECO:0000256" key="22">
    <source>
        <dbReference type="ARBA" id="ARBA00069893"/>
    </source>
</evidence>
<evidence type="ECO:0000256" key="16">
    <source>
        <dbReference type="ARBA" id="ARBA00023004"/>
    </source>
</evidence>
<dbReference type="Gene3D" id="6.20.200.20">
    <property type="match status" value="1"/>
</dbReference>
<keyword evidence="19" id="KW-0325">Glycoprotein</keyword>
<keyword evidence="8 23" id="KW-0349">Heme</keyword>
<dbReference type="Pfam" id="PF07679">
    <property type="entry name" value="I-set"/>
    <property type="match status" value="4"/>
</dbReference>
<keyword evidence="13" id="KW-0106">Calcium</keyword>
<evidence type="ECO:0000313" key="27">
    <source>
        <dbReference type="EMBL" id="KAK7468176.1"/>
    </source>
</evidence>
<dbReference type="FunFam" id="1.10.640.10:FF:000001">
    <property type="entry name" value="Peroxidasin homolog"/>
    <property type="match status" value="1"/>
</dbReference>
<evidence type="ECO:0000256" key="23">
    <source>
        <dbReference type="PIRSR" id="PIRSR619791-2"/>
    </source>
</evidence>
<dbReference type="FunFam" id="2.60.40.10:FF:000163">
    <property type="entry name" value="peroxidasin homolog"/>
    <property type="match status" value="1"/>
</dbReference>
<dbReference type="InterPro" id="IPR003599">
    <property type="entry name" value="Ig_sub"/>
</dbReference>
<comment type="subcellular location">
    <subcellularLocation>
        <location evidence="3">Cell membrane</location>
    </subcellularLocation>
    <subcellularLocation>
        <location evidence="2">Membrane</location>
        <topology evidence="2">Single-pass membrane protein</topology>
    </subcellularLocation>
    <subcellularLocation>
        <location evidence="4">Secreted</location>
    </subcellularLocation>
</comment>
<evidence type="ECO:0000256" key="10">
    <source>
        <dbReference type="ARBA" id="ARBA00022723"/>
    </source>
</evidence>
<comment type="similarity">
    <text evidence="21">Belongs to the peroxidase family. XPO subfamily.</text>
</comment>
<dbReference type="EMBL" id="JACVVK020000520">
    <property type="protein sequence ID" value="KAK7468176.1"/>
    <property type="molecule type" value="Genomic_DNA"/>
</dbReference>
<dbReference type="Gene3D" id="2.60.40.10">
    <property type="entry name" value="Immunoglobulins"/>
    <property type="match status" value="4"/>
</dbReference>
<evidence type="ECO:0000313" key="28">
    <source>
        <dbReference type="Proteomes" id="UP001519460"/>
    </source>
</evidence>
<gene>
    <name evidence="27" type="ORF">BaRGS_00036589</name>
</gene>
<keyword evidence="18" id="KW-1015">Disulfide bond</keyword>
<keyword evidence="7" id="KW-0433">Leucine-rich repeat</keyword>
<keyword evidence="14" id="KW-1133">Transmembrane helix</keyword>
<evidence type="ECO:0000256" key="9">
    <source>
        <dbReference type="ARBA" id="ARBA00022692"/>
    </source>
</evidence>
<dbReference type="InterPro" id="IPR003591">
    <property type="entry name" value="Leu-rich_rpt_typical-subtyp"/>
</dbReference>
<dbReference type="InterPro" id="IPR013783">
    <property type="entry name" value="Ig-like_fold"/>
</dbReference>
<sequence>ALAVPGACLVRQLVFGSTVTAQYSSISSSELKSGCGIGAGLSHSSFSVKPKQRKLDALTEWRGEKSRQGVRHHAKIAAVHRRSALRENFSRRWKDGEYRQSFLVVVCSFPPVDFIRVARQPGLSIEVSVLPNQRTVHVLAVGDHPKEYTGGHDCVVSRVALWLLNNNEIENLEAGSFDGLPELRYLYLYKNKLVTLDSDVLENLPKLEQIFLHSNQISRLPKGIFQHTPHLRRIRLDSNALVCDCDMMWLADMLKENHGYTQAAATCEYPQSLQGRSLMSINKEDFHCEPPTITMEPRDVDVTFGNTVYFTCRAEGKPNPEIMWMHNNNMVEISNERFSLLHDGTLMIEDAQDDDQGSYECIARNVAGEVHSNQVELRYFGQPVVPTFTRRPQDIVAVEGETVQFICMASGHPRPTMSWTKDMQQFGLDPRLVQREDGTLVINNVQESDRGEYQCYASNSVQTISTSAHLSVRMRPVITHPPADISTVEGNPANFTCDASGDPQPRITWYRQGVEVQTGREFELLSDGHVLVVRQVTRTLQGTYTCRADSAAGSIASNARLIVVENSTPTFSQRSDSVSAIVGTDITLRCVATGQPEPLYEWMRDGRIVQSRNRITVNAGTLTINNVNLQDSGRYDCVAENVVGRAAKSIFLQVQGTSVSRPGDRFVSNAIVEATNRVNSAVNNTLAQLFDRNRHITVSDLIAAFRYPSPAALEPARAEEIFEQTLEIINQKVRDGHNFNLDGHEESYEELVSPAHLHMIANMSGCLRHTHSPDCSESCFHRKYRTLDGTCNNIHNPTWGASNIPFPRLTDPIYENGFNTPVGWNRGKLYNGFHLPSPRLISSLLMATPHITNDDLHTHMLMQWGQFLDHDLDLSPQAISFSRFSDGTRCNETCENTNPCYPIPVPNSDQRIQTRTCLGFTRSSSTCNTGSTSLFYHTVAPREQLNAITSYIDGSNVYGSSLDEANHLRELARNRGLLRVGPLTVGGNRLLPFDDSTLAHADCQIEPTKRHVPCFRAGDHRANEQLALTTMHTLWMRTHNQIATTLLQLNNHWDGNKVYHEARKIVGAIMQHITYQHWLPKIIGPKGLAMMGPYQGYNASVNPSIVNEFATAAFRFGHSLVQPVIFRLNESFQELPEGNLPLHRAFFAPYRLLEEGGIDPLLRGLFGAAAKKRMPGEFFNAELTEKLFVMANAIGQDLASLNIQRGRDHGLKFYNDYRELCGLQRASTFEDLRSEVHHRGTREKLEALYGHPDNIDLFIGGMSETPVEGAKIGPTFICIISGQFQRLRDGDRFYYENPGVFTPEQLIEIKRTSLAQIICQSADNIDRVQPDVFLRVENDEEYLTCNSYPRLDLRMWTDCCEDCRRRGSFSSFASHFRGRRSVDQSYPDNHFDDGEMPKEMGDDEEGVPEIMDNNSVRNKVEKGTEEKVETCSKEDVDLMDTRIEGMEAAMMEMNHLVQLMQKKVKHMQKKLRGSRPLHCRDKSGVLRHHGSRWKLDVCVSCICRRGQIECSAMSCQATTCPNPVFVEGECCPKC</sequence>
<dbReference type="PANTHER" id="PTHR11475:SF58">
    <property type="entry name" value="PEROXIDASIN"/>
    <property type="match status" value="1"/>
</dbReference>
<dbReference type="CDD" id="cd09826">
    <property type="entry name" value="peroxidasin_like"/>
    <property type="match status" value="1"/>
</dbReference>
<protein>
    <recommendedName>
        <fullName evidence="22">Cell adhesion molecule-related/down-regulated by oncogenes</fullName>
    </recommendedName>
</protein>
<dbReference type="SUPFAM" id="SSF48726">
    <property type="entry name" value="Immunoglobulin"/>
    <property type="match status" value="4"/>
</dbReference>
<evidence type="ECO:0000256" key="15">
    <source>
        <dbReference type="ARBA" id="ARBA00023002"/>
    </source>
</evidence>
<keyword evidence="9" id="KW-0812">Transmembrane</keyword>
<dbReference type="GO" id="GO:0005576">
    <property type="term" value="C:extracellular region"/>
    <property type="evidence" value="ECO:0007669"/>
    <property type="project" value="UniProtKB-SubCell"/>
</dbReference>
<feature type="non-terminal residue" evidence="27">
    <location>
        <position position="1"/>
    </location>
</feature>
<dbReference type="FunFam" id="2.60.40.10:FF:000032">
    <property type="entry name" value="palladin isoform X1"/>
    <property type="match status" value="1"/>
</dbReference>
<dbReference type="SUPFAM" id="SSF48113">
    <property type="entry name" value="Heme-dependent peroxidases"/>
    <property type="match status" value="1"/>
</dbReference>
<evidence type="ECO:0000256" key="17">
    <source>
        <dbReference type="ARBA" id="ARBA00023136"/>
    </source>
</evidence>
<evidence type="ECO:0000256" key="1">
    <source>
        <dbReference type="ARBA" id="ARBA00001970"/>
    </source>
</evidence>
<dbReference type="InterPro" id="IPR019791">
    <property type="entry name" value="Haem_peroxidase_animal"/>
</dbReference>
<feature type="domain" description="Ig-like" evidence="26">
    <location>
        <begin position="386"/>
        <end position="471"/>
    </location>
</feature>
<evidence type="ECO:0000256" key="20">
    <source>
        <dbReference type="ARBA" id="ARBA00023319"/>
    </source>
</evidence>
<dbReference type="SMART" id="SM00369">
    <property type="entry name" value="LRR_TYP"/>
    <property type="match status" value="2"/>
</dbReference>
<evidence type="ECO:0000256" key="19">
    <source>
        <dbReference type="ARBA" id="ARBA00023180"/>
    </source>
</evidence>
<keyword evidence="16 23" id="KW-0408">Iron</keyword>
<keyword evidence="15" id="KW-0560">Oxidoreductase</keyword>
<keyword evidence="11" id="KW-0732">Signal</keyword>
<comment type="cofactor">
    <cofactor evidence="1">
        <name>heme b</name>
        <dbReference type="ChEBI" id="CHEBI:60344"/>
    </cofactor>
</comment>
<evidence type="ECO:0000256" key="7">
    <source>
        <dbReference type="ARBA" id="ARBA00022614"/>
    </source>
</evidence>
<dbReference type="SUPFAM" id="SSF52058">
    <property type="entry name" value="L domain-like"/>
    <property type="match status" value="1"/>
</dbReference>
<keyword evidence="12" id="KW-0677">Repeat</keyword>
<dbReference type="InterPro" id="IPR001007">
    <property type="entry name" value="VWF_dom"/>
</dbReference>
<keyword evidence="10 23" id="KW-0479">Metal-binding</keyword>
<dbReference type="SMART" id="SM00082">
    <property type="entry name" value="LRRCT"/>
    <property type="match status" value="1"/>
</dbReference>
<dbReference type="InterPro" id="IPR036179">
    <property type="entry name" value="Ig-like_dom_sf"/>
</dbReference>
<evidence type="ECO:0000256" key="5">
    <source>
        <dbReference type="ARBA" id="ARBA00022475"/>
    </source>
</evidence>
<keyword evidence="6" id="KW-0964">Secreted</keyword>
<organism evidence="27 28">
    <name type="scientific">Batillaria attramentaria</name>
    <dbReference type="NCBI Taxonomy" id="370345"/>
    <lineage>
        <taxon>Eukaryota</taxon>
        <taxon>Metazoa</taxon>
        <taxon>Spiralia</taxon>
        <taxon>Lophotrochozoa</taxon>
        <taxon>Mollusca</taxon>
        <taxon>Gastropoda</taxon>
        <taxon>Caenogastropoda</taxon>
        <taxon>Sorbeoconcha</taxon>
        <taxon>Cerithioidea</taxon>
        <taxon>Batillariidae</taxon>
        <taxon>Batillaria</taxon>
    </lineage>
</organism>
<dbReference type="SMART" id="SM00214">
    <property type="entry name" value="VWC"/>
    <property type="match status" value="1"/>
</dbReference>
<dbReference type="InterPro" id="IPR001611">
    <property type="entry name" value="Leu-rich_rpt"/>
</dbReference>
<dbReference type="PROSITE" id="PS50835">
    <property type="entry name" value="IG_LIKE"/>
    <property type="match status" value="4"/>
</dbReference>
<keyword evidence="28" id="KW-1185">Reference proteome</keyword>
<dbReference type="Pfam" id="PF03098">
    <property type="entry name" value="An_peroxidase"/>
    <property type="match status" value="1"/>
</dbReference>
<evidence type="ECO:0000256" key="21">
    <source>
        <dbReference type="ARBA" id="ARBA00061342"/>
    </source>
</evidence>
<dbReference type="SMART" id="SM00408">
    <property type="entry name" value="IGc2"/>
    <property type="match status" value="4"/>
</dbReference>
<evidence type="ECO:0000259" key="25">
    <source>
        <dbReference type="PROSITE" id="PS50184"/>
    </source>
</evidence>
<dbReference type="Gene3D" id="3.80.10.10">
    <property type="entry name" value="Ribonuclease Inhibitor"/>
    <property type="match status" value="1"/>
</dbReference>
<keyword evidence="17" id="KW-0472">Membrane</keyword>
<accession>A0ABD0JBQ3</accession>
<feature type="binding site" description="axial binding residue" evidence="23">
    <location>
        <position position="1118"/>
    </location>
    <ligand>
        <name>heme b</name>
        <dbReference type="ChEBI" id="CHEBI:60344"/>
    </ligand>
    <ligandPart>
        <name>Fe</name>
        <dbReference type="ChEBI" id="CHEBI:18248"/>
    </ligandPart>
</feature>
<dbReference type="Pfam" id="PF13855">
    <property type="entry name" value="LRR_8"/>
    <property type="match status" value="1"/>
</dbReference>
<dbReference type="FunFam" id="2.60.40.10:FF:000273">
    <property type="entry name" value="contactin-3 isoform X1"/>
    <property type="match status" value="1"/>
</dbReference>
<dbReference type="GO" id="GO:0016491">
    <property type="term" value="F:oxidoreductase activity"/>
    <property type="evidence" value="ECO:0007669"/>
    <property type="project" value="UniProtKB-KW"/>
</dbReference>
<evidence type="ECO:0000256" key="18">
    <source>
        <dbReference type="ARBA" id="ARBA00023157"/>
    </source>
</evidence>
<name>A0ABD0JBQ3_9CAEN</name>
<dbReference type="GO" id="GO:0046872">
    <property type="term" value="F:metal ion binding"/>
    <property type="evidence" value="ECO:0007669"/>
    <property type="project" value="UniProtKB-KW"/>
</dbReference>
<dbReference type="Proteomes" id="UP001519460">
    <property type="component" value="Unassembled WGS sequence"/>
</dbReference>
<feature type="domain" description="VWFC" evidence="25">
    <location>
        <begin position="1479"/>
        <end position="1534"/>
    </location>
</feature>
<evidence type="ECO:0000256" key="14">
    <source>
        <dbReference type="ARBA" id="ARBA00022989"/>
    </source>
</evidence>
<dbReference type="PROSITE" id="PS01208">
    <property type="entry name" value="VWFC_1"/>
    <property type="match status" value="1"/>
</dbReference>
<feature type="region of interest" description="Disordered" evidence="24">
    <location>
        <begin position="1384"/>
        <end position="1410"/>
    </location>
</feature>
<evidence type="ECO:0000256" key="6">
    <source>
        <dbReference type="ARBA" id="ARBA00022525"/>
    </source>
</evidence>
<feature type="domain" description="Ig-like" evidence="26">
    <location>
        <begin position="476"/>
        <end position="562"/>
    </location>
</feature>
<evidence type="ECO:0000256" key="4">
    <source>
        <dbReference type="ARBA" id="ARBA00004613"/>
    </source>
</evidence>
<evidence type="ECO:0000256" key="24">
    <source>
        <dbReference type="SAM" id="MobiDB-lite"/>
    </source>
</evidence>
<dbReference type="InterPro" id="IPR000483">
    <property type="entry name" value="Cys-rich_flank_reg_C"/>
</dbReference>
<proteinExistence type="inferred from homology"/>
<dbReference type="InterPro" id="IPR037120">
    <property type="entry name" value="Haem_peroxidase_sf_animal"/>
</dbReference>
<feature type="domain" description="Ig-like" evidence="26">
    <location>
        <begin position="291"/>
        <end position="378"/>
    </location>
</feature>
<dbReference type="InterPro" id="IPR032675">
    <property type="entry name" value="LRR_dom_sf"/>
</dbReference>
<keyword evidence="20" id="KW-0393">Immunoglobulin domain</keyword>
<evidence type="ECO:0000256" key="11">
    <source>
        <dbReference type="ARBA" id="ARBA00022729"/>
    </source>
</evidence>
<dbReference type="PROSITE" id="PS50184">
    <property type="entry name" value="VWFC_2"/>
    <property type="match status" value="1"/>
</dbReference>
<evidence type="ECO:0000256" key="12">
    <source>
        <dbReference type="ARBA" id="ARBA00022737"/>
    </source>
</evidence>
<dbReference type="Pfam" id="PF00093">
    <property type="entry name" value="VWC"/>
    <property type="match status" value="1"/>
</dbReference>
<dbReference type="PROSITE" id="PS50292">
    <property type="entry name" value="PEROXIDASE_3"/>
    <property type="match status" value="1"/>
</dbReference>
<dbReference type="Gene3D" id="1.10.640.10">
    <property type="entry name" value="Haem peroxidase domain superfamily, animal type"/>
    <property type="match status" value="1"/>
</dbReference>
<dbReference type="FunFam" id="2.60.40.10:FF:000004">
    <property type="entry name" value="DCC isoform 1"/>
    <property type="match status" value="1"/>
</dbReference>
<keyword evidence="5" id="KW-1003">Cell membrane</keyword>
<reference evidence="27 28" key="1">
    <citation type="journal article" date="2023" name="Sci. Data">
        <title>Genome assembly of the Korean intertidal mud-creeper Batillaria attramentaria.</title>
        <authorList>
            <person name="Patra A.K."/>
            <person name="Ho P.T."/>
            <person name="Jun S."/>
            <person name="Lee S.J."/>
            <person name="Kim Y."/>
            <person name="Won Y.J."/>
        </authorList>
    </citation>
    <scope>NUCLEOTIDE SEQUENCE [LARGE SCALE GENOMIC DNA]</scope>
    <source>
        <strain evidence="27">Wonlab-2016</strain>
    </source>
</reference>
<evidence type="ECO:0000256" key="3">
    <source>
        <dbReference type="ARBA" id="ARBA00004236"/>
    </source>
</evidence>